<name>A0ABR3FFG2_9AGAR</name>
<protein>
    <submittedName>
        <fullName evidence="2">Uncharacterized protein</fullName>
    </submittedName>
</protein>
<proteinExistence type="predicted"/>
<organism evidence="2 3">
    <name type="scientific">Marasmius crinis-equi</name>
    <dbReference type="NCBI Taxonomy" id="585013"/>
    <lineage>
        <taxon>Eukaryota</taxon>
        <taxon>Fungi</taxon>
        <taxon>Dikarya</taxon>
        <taxon>Basidiomycota</taxon>
        <taxon>Agaricomycotina</taxon>
        <taxon>Agaricomycetes</taxon>
        <taxon>Agaricomycetidae</taxon>
        <taxon>Agaricales</taxon>
        <taxon>Marasmiineae</taxon>
        <taxon>Marasmiaceae</taxon>
        <taxon>Marasmius</taxon>
    </lineage>
</organism>
<gene>
    <name evidence="2" type="ORF">V5O48_007875</name>
</gene>
<reference evidence="2 3" key="1">
    <citation type="submission" date="2024-02" db="EMBL/GenBank/DDBJ databases">
        <title>A draft genome for the cacao thread blight pathogen Marasmius crinis-equi.</title>
        <authorList>
            <person name="Cohen S.P."/>
            <person name="Baruah I.K."/>
            <person name="Amoako-Attah I."/>
            <person name="Bukari Y."/>
            <person name="Meinhardt L.W."/>
            <person name="Bailey B.A."/>
        </authorList>
    </citation>
    <scope>NUCLEOTIDE SEQUENCE [LARGE SCALE GENOMIC DNA]</scope>
    <source>
        <strain evidence="2 3">GH-76</strain>
    </source>
</reference>
<keyword evidence="3" id="KW-1185">Reference proteome</keyword>
<evidence type="ECO:0000313" key="2">
    <source>
        <dbReference type="EMBL" id="KAL0574090.1"/>
    </source>
</evidence>
<comment type="caution">
    <text evidence="2">The sequence shown here is derived from an EMBL/GenBank/DDBJ whole genome shotgun (WGS) entry which is preliminary data.</text>
</comment>
<sequence length="123" mass="13736">MIKSAQLFGHARTHLGVLVELEDEALDSLSSDIAEARDMIWPSVDLMNSDQPSFTQIAWKMILVASREKGFIHTPKGAPKRAQNLLLYQNEIDELYQGSTDPYLARHASSSPQPATYPEPARL</sequence>
<dbReference type="Proteomes" id="UP001465976">
    <property type="component" value="Unassembled WGS sequence"/>
</dbReference>
<feature type="region of interest" description="Disordered" evidence="1">
    <location>
        <begin position="103"/>
        <end position="123"/>
    </location>
</feature>
<evidence type="ECO:0000256" key="1">
    <source>
        <dbReference type="SAM" id="MobiDB-lite"/>
    </source>
</evidence>
<dbReference type="EMBL" id="JBAHYK010000432">
    <property type="protein sequence ID" value="KAL0574090.1"/>
    <property type="molecule type" value="Genomic_DNA"/>
</dbReference>
<evidence type="ECO:0000313" key="3">
    <source>
        <dbReference type="Proteomes" id="UP001465976"/>
    </source>
</evidence>
<dbReference type="Pfam" id="PF23562">
    <property type="entry name" value="AMP-binding_C_3"/>
    <property type="match status" value="1"/>
</dbReference>
<accession>A0ABR3FFG2</accession>